<reference evidence="6 7" key="1">
    <citation type="submission" date="2014-01" db="EMBL/GenBank/DDBJ databases">
        <authorList>
            <consortium name="Genome Consortium for Active Teaching"/>
            <person name="Sontag T.C."/>
            <person name="Newman J.D."/>
        </authorList>
    </citation>
    <scope>NUCLEOTIDE SEQUENCE [LARGE SCALE GENOMIC DNA]</scope>
    <source>
        <strain evidence="6 7">DSM 19056</strain>
    </source>
</reference>
<evidence type="ECO:0000256" key="1">
    <source>
        <dbReference type="ARBA" id="ARBA00022801"/>
    </source>
</evidence>
<dbReference type="PANTHER" id="PTHR42872:SF3">
    <property type="entry name" value="PROTEIN-GLUTAMATE METHYLESTERASE_PROTEIN-GLUTAMINE GLUTAMINASE 1"/>
    <property type="match status" value="1"/>
</dbReference>
<keyword evidence="4" id="KW-0145">Chemotaxis</keyword>
<dbReference type="GO" id="GO:0006935">
    <property type="term" value="P:chemotaxis"/>
    <property type="evidence" value="ECO:0007669"/>
    <property type="project" value="UniProtKB-UniRule"/>
</dbReference>
<dbReference type="InterPro" id="IPR000673">
    <property type="entry name" value="Sig_transdc_resp-reg_Me-estase"/>
</dbReference>
<dbReference type="EMBL" id="JASZ02000004">
    <property type="protein sequence ID" value="OWK98953.1"/>
    <property type="molecule type" value="Genomic_DNA"/>
</dbReference>
<dbReference type="EC" id="3.1.1.61" evidence="2"/>
<feature type="domain" description="CheB-type methylesterase" evidence="5">
    <location>
        <begin position="1"/>
        <end position="189"/>
    </location>
</feature>
<dbReference type="Gene3D" id="3.40.50.180">
    <property type="entry name" value="Methylesterase CheB, C-terminal domain"/>
    <property type="match status" value="1"/>
</dbReference>
<evidence type="ECO:0000313" key="7">
    <source>
        <dbReference type="Proteomes" id="UP000197587"/>
    </source>
</evidence>
<evidence type="ECO:0000313" key="6">
    <source>
        <dbReference type="EMBL" id="OWK98953.1"/>
    </source>
</evidence>
<protein>
    <recommendedName>
        <fullName evidence="2">protein-glutamate methylesterase</fullName>
        <ecNumber evidence="2">3.1.1.61</ecNumber>
    </recommendedName>
</protein>
<dbReference type="InterPro" id="IPR035909">
    <property type="entry name" value="CheB_C"/>
</dbReference>
<dbReference type="GO" id="GO:0008984">
    <property type="term" value="F:protein-glutamate methylesterase activity"/>
    <property type="evidence" value="ECO:0007669"/>
    <property type="project" value="UniProtKB-EC"/>
</dbReference>
<dbReference type="Pfam" id="PF01339">
    <property type="entry name" value="CheB_methylest"/>
    <property type="match status" value="1"/>
</dbReference>
<evidence type="ECO:0000259" key="5">
    <source>
        <dbReference type="PROSITE" id="PS50122"/>
    </source>
</evidence>
<comment type="catalytic activity">
    <reaction evidence="3">
        <text>[protein]-L-glutamate 5-O-methyl ester + H2O = L-glutamyl-[protein] + methanol + H(+)</text>
        <dbReference type="Rhea" id="RHEA:23236"/>
        <dbReference type="Rhea" id="RHEA-COMP:10208"/>
        <dbReference type="Rhea" id="RHEA-COMP:10311"/>
        <dbReference type="ChEBI" id="CHEBI:15377"/>
        <dbReference type="ChEBI" id="CHEBI:15378"/>
        <dbReference type="ChEBI" id="CHEBI:17790"/>
        <dbReference type="ChEBI" id="CHEBI:29973"/>
        <dbReference type="ChEBI" id="CHEBI:82795"/>
        <dbReference type="EC" id="3.1.1.61"/>
    </reaction>
</comment>
<feature type="active site" evidence="4">
    <location>
        <position position="132"/>
    </location>
</feature>
<keyword evidence="7" id="KW-1185">Reference proteome</keyword>
<gene>
    <name evidence="6" type="ORF">AP75_03640</name>
</gene>
<dbReference type="GO" id="GO:0005737">
    <property type="term" value="C:cytoplasm"/>
    <property type="evidence" value="ECO:0007669"/>
    <property type="project" value="InterPro"/>
</dbReference>
<comment type="caution">
    <text evidence="6">The sequence shown here is derived from an EMBL/GenBank/DDBJ whole genome shotgun (WGS) entry which is preliminary data.</text>
</comment>
<accession>A0A246BB90</accession>
<feature type="active site" evidence="4">
    <location>
        <position position="39"/>
    </location>
</feature>
<evidence type="ECO:0000256" key="3">
    <source>
        <dbReference type="ARBA" id="ARBA00048267"/>
    </source>
</evidence>
<dbReference type="SUPFAM" id="SSF52738">
    <property type="entry name" value="Methylesterase CheB, C-terminal domain"/>
    <property type="match status" value="1"/>
</dbReference>
<feature type="active site" evidence="4">
    <location>
        <position position="12"/>
    </location>
</feature>
<dbReference type="AlphaFoldDB" id="A0A246BB90"/>
<dbReference type="RefSeq" id="WP_088263613.1">
    <property type="nucleotide sequence ID" value="NZ_JASZ02000004.1"/>
</dbReference>
<dbReference type="GO" id="GO:0000156">
    <property type="term" value="F:phosphorelay response regulator activity"/>
    <property type="evidence" value="ECO:0007669"/>
    <property type="project" value="InterPro"/>
</dbReference>
<dbReference type="PANTHER" id="PTHR42872">
    <property type="entry name" value="PROTEIN-GLUTAMATE METHYLESTERASE/PROTEIN-GLUTAMINE GLUTAMINASE"/>
    <property type="match status" value="1"/>
</dbReference>
<dbReference type="PROSITE" id="PS50122">
    <property type="entry name" value="CHEB"/>
    <property type="match status" value="1"/>
</dbReference>
<sequence>MENCSALIIGGSAGSIEVLLNVLPGLNSFLDFPIVIVLHRKSGKDNILTDILSTKTQLRVKELEEKEKIKPSTIYLAPPNYHTLIEADQTFSLDASEKVNFSRPSIDVTFESAAEVFKNNLVCLLLSGANNDGTEGLKKVKDKGGKVIIQNPNSAIVRYMPEFAIEHVNPDAVLNDSEMAAYINKLSQK</sequence>
<proteinExistence type="predicted"/>
<name>A0A246BB90_9FLAO</name>
<reference evidence="6 7" key="2">
    <citation type="submission" date="2017-05" db="EMBL/GenBank/DDBJ databases">
        <title>Genome of Chryseobacterium haifense.</title>
        <authorList>
            <person name="Newman J.D."/>
        </authorList>
    </citation>
    <scope>NUCLEOTIDE SEQUENCE [LARGE SCALE GENOMIC DNA]</scope>
    <source>
        <strain evidence="6 7">DSM 19056</strain>
    </source>
</reference>
<dbReference type="Proteomes" id="UP000197587">
    <property type="component" value="Unassembled WGS sequence"/>
</dbReference>
<keyword evidence="1 4" id="KW-0378">Hydrolase</keyword>
<evidence type="ECO:0000256" key="2">
    <source>
        <dbReference type="ARBA" id="ARBA00039140"/>
    </source>
</evidence>
<organism evidence="6 7">
    <name type="scientific">Kaistella haifensis DSM 19056</name>
    <dbReference type="NCBI Taxonomy" id="1450526"/>
    <lineage>
        <taxon>Bacteria</taxon>
        <taxon>Pseudomonadati</taxon>
        <taxon>Bacteroidota</taxon>
        <taxon>Flavobacteriia</taxon>
        <taxon>Flavobacteriales</taxon>
        <taxon>Weeksellaceae</taxon>
        <taxon>Chryseobacterium group</taxon>
        <taxon>Kaistella</taxon>
    </lineage>
</organism>
<dbReference type="CDD" id="cd16433">
    <property type="entry name" value="CheB"/>
    <property type="match status" value="1"/>
</dbReference>
<evidence type="ECO:0000256" key="4">
    <source>
        <dbReference type="PROSITE-ProRule" id="PRU00050"/>
    </source>
</evidence>